<organism evidence="1">
    <name type="scientific">uncultured Caudovirales phage</name>
    <dbReference type="NCBI Taxonomy" id="2100421"/>
    <lineage>
        <taxon>Viruses</taxon>
        <taxon>Duplodnaviria</taxon>
        <taxon>Heunggongvirae</taxon>
        <taxon>Uroviricota</taxon>
        <taxon>Caudoviricetes</taxon>
        <taxon>Peduoviridae</taxon>
        <taxon>Maltschvirus</taxon>
        <taxon>Maltschvirus maltsch</taxon>
    </lineage>
</organism>
<evidence type="ECO:0000313" key="1">
    <source>
        <dbReference type="EMBL" id="CAB4167300.1"/>
    </source>
</evidence>
<dbReference type="EMBL" id="LR796810">
    <property type="protein sequence ID" value="CAB4167300.1"/>
    <property type="molecule type" value="Genomic_DNA"/>
</dbReference>
<gene>
    <name evidence="1" type="ORF">UFOVP861_14</name>
</gene>
<accession>A0A6J5P5T1</accession>
<protein>
    <submittedName>
        <fullName evidence="1">Uncharacterized protein</fullName>
    </submittedName>
</protein>
<reference evidence="1" key="1">
    <citation type="submission" date="2020-04" db="EMBL/GenBank/DDBJ databases">
        <authorList>
            <person name="Chiriac C."/>
            <person name="Salcher M."/>
            <person name="Ghai R."/>
            <person name="Kavagutti S V."/>
        </authorList>
    </citation>
    <scope>NUCLEOTIDE SEQUENCE</scope>
</reference>
<sequence>MKAEELTPGLHYTFQPITRDRERLPVINTSCQGRDIDYPHDILATIRIFPGDLVKLVEIRSDRHTVLLSYPRATGLCITDVNSLQPAEQPNSSIE</sequence>
<name>A0A6J5P5T1_9CAUD</name>
<proteinExistence type="predicted"/>